<evidence type="ECO:0000256" key="4">
    <source>
        <dbReference type="PIRNR" id="PIRNR000441"/>
    </source>
</evidence>
<dbReference type="Proteomes" id="UP000198711">
    <property type="component" value="Unassembled WGS sequence"/>
</dbReference>
<proteinExistence type="inferred from homology"/>
<dbReference type="EC" id="2.3.1.30" evidence="4"/>
<gene>
    <name evidence="5" type="ORF">SAMN05444410_103216</name>
</gene>
<comment type="similarity">
    <text evidence="4">Belongs to the transferase hexapeptide repeat family.</text>
</comment>
<dbReference type="PANTHER" id="PTHR42811">
    <property type="entry name" value="SERINE ACETYLTRANSFERASE"/>
    <property type="match status" value="1"/>
</dbReference>
<dbReference type="InterPro" id="IPR045304">
    <property type="entry name" value="LbH_SAT"/>
</dbReference>
<evidence type="ECO:0000256" key="3">
    <source>
        <dbReference type="ARBA" id="ARBA00023315"/>
    </source>
</evidence>
<dbReference type="InterPro" id="IPR005881">
    <property type="entry name" value="Ser_O-AcTrfase"/>
</dbReference>
<keyword evidence="3 4" id="KW-0012">Acyltransferase</keyword>
<dbReference type="InterPro" id="IPR018357">
    <property type="entry name" value="Hexapep_transf_CS"/>
</dbReference>
<keyword evidence="1 4" id="KW-0808">Transferase</keyword>
<dbReference type="PIRSF" id="PIRSF000441">
    <property type="entry name" value="CysE"/>
    <property type="match status" value="1"/>
</dbReference>
<sequence length="171" mass="19443">MSFFQFIFQDWRANKANPKGRAILLLFRIANFCSRRRIYYYLGAPYLIFYKILVECFFCIEIPWNVKIGKNLTLFHGQCLVMNKEVVIGENCTLRHCITIGHKQTKTGGFSGSPVIGDYVDIGSNVCIIGKIYIGDHVKIGCGSIVTKTIYDHLTVVGNPAAPMHERERVF</sequence>
<dbReference type="GO" id="GO:0006535">
    <property type="term" value="P:cysteine biosynthetic process from serine"/>
    <property type="evidence" value="ECO:0007669"/>
    <property type="project" value="InterPro"/>
</dbReference>
<evidence type="ECO:0000313" key="6">
    <source>
        <dbReference type="Proteomes" id="UP000198711"/>
    </source>
</evidence>
<dbReference type="SUPFAM" id="SSF51161">
    <property type="entry name" value="Trimeric LpxA-like enzymes"/>
    <property type="match status" value="1"/>
</dbReference>
<keyword evidence="6" id="KW-1185">Reference proteome</keyword>
<evidence type="ECO:0000313" key="5">
    <source>
        <dbReference type="EMBL" id="SDW53545.1"/>
    </source>
</evidence>
<evidence type="ECO:0000256" key="2">
    <source>
        <dbReference type="ARBA" id="ARBA00022737"/>
    </source>
</evidence>
<reference evidence="5 6" key="1">
    <citation type="submission" date="2016-10" db="EMBL/GenBank/DDBJ databases">
        <authorList>
            <person name="Varghese N."/>
            <person name="Submissions S."/>
        </authorList>
    </citation>
    <scope>NUCLEOTIDE SEQUENCE [LARGE SCALE GENOMIC DNA]</scope>
    <source>
        <strain evidence="5 6">DSM 25353</strain>
    </source>
</reference>
<organism evidence="5 6">
    <name type="scientific">Hydrobacter penzbergensis</name>
    <dbReference type="NCBI Taxonomy" id="1235997"/>
    <lineage>
        <taxon>Bacteria</taxon>
        <taxon>Pseudomonadati</taxon>
        <taxon>Bacteroidota</taxon>
        <taxon>Chitinophagia</taxon>
        <taxon>Chitinophagales</taxon>
        <taxon>Chitinophagaceae</taxon>
        <taxon>Hydrobacter</taxon>
    </lineage>
</organism>
<comment type="catalytic activity">
    <reaction evidence="4">
        <text>L-serine + acetyl-CoA = O-acetyl-L-serine + CoA</text>
        <dbReference type="Rhea" id="RHEA:24560"/>
        <dbReference type="ChEBI" id="CHEBI:33384"/>
        <dbReference type="ChEBI" id="CHEBI:57287"/>
        <dbReference type="ChEBI" id="CHEBI:57288"/>
        <dbReference type="ChEBI" id="CHEBI:58340"/>
        <dbReference type="EC" id="2.3.1.30"/>
    </reaction>
</comment>
<accession>A0A8X8IEW9</accession>
<dbReference type="AlphaFoldDB" id="A0A8X8IEW9"/>
<dbReference type="EMBL" id="FNNO01000003">
    <property type="protein sequence ID" value="SDW53545.1"/>
    <property type="molecule type" value="Genomic_DNA"/>
</dbReference>
<dbReference type="GO" id="GO:0005737">
    <property type="term" value="C:cytoplasm"/>
    <property type="evidence" value="ECO:0007669"/>
    <property type="project" value="InterPro"/>
</dbReference>
<dbReference type="PROSITE" id="PS00101">
    <property type="entry name" value="HEXAPEP_TRANSFERASES"/>
    <property type="match status" value="1"/>
</dbReference>
<dbReference type="GO" id="GO:0009001">
    <property type="term" value="F:serine O-acetyltransferase activity"/>
    <property type="evidence" value="ECO:0007669"/>
    <property type="project" value="UniProtKB-EC"/>
</dbReference>
<dbReference type="Gene3D" id="2.160.10.10">
    <property type="entry name" value="Hexapeptide repeat proteins"/>
    <property type="match status" value="1"/>
</dbReference>
<protein>
    <recommendedName>
        <fullName evidence="4">Serine acetyltransferase</fullName>
        <ecNumber evidence="4">2.3.1.30</ecNumber>
    </recommendedName>
</protein>
<dbReference type="InterPro" id="IPR011004">
    <property type="entry name" value="Trimer_LpxA-like_sf"/>
</dbReference>
<comment type="caution">
    <text evidence="5">The sequence shown here is derived from an EMBL/GenBank/DDBJ whole genome shotgun (WGS) entry which is preliminary data.</text>
</comment>
<name>A0A8X8IEW9_9BACT</name>
<dbReference type="CDD" id="cd03354">
    <property type="entry name" value="LbH_SAT"/>
    <property type="match status" value="1"/>
</dbReference>
<evidence type="ECO:0000256" key="1">
    <source>
        <dbReference type="ARBA" id="ARBA00022679"/>
    </source>
</evidence>
<keyword evidence="2" id="KW-0677">Repeat</keyword>